<proteinExistence type="predicted"/>
<evidence type="ECO:0000313" key="1">
    <source>
        <dbReference type="EMBL" id="GAA2249264.1"/>
    </source>
</evidence>
<name>A0ABN3E643_9ACTN</name>
<comment type="caution">
    <text evidence="1">The sequence shown here is derived from an EMBL/GenBank/DDBJ whole genome shotgun (WGS) entry which is preliminary data.</text>
</comment>
<keyword evidence="2" id="KW-1185">Reference proteome</keyword>
<dbReference type="Proteomes" id="UP001500305">
    <property type="component" value="Unassembled WGS sequence"/>
</dbReference>
<protein>
    <submittedName>
        <fullName evidence="1">Uncharacterized protein</fullName>
    </submittedName>
</protein>
<dbReference type="EMBL" id="BAAATR010000014">
    <property type="protein sequence ID" value="GAA2249264.1"/>
    <property type="molecule type" value="Genomic_DNA"/>
</dbReference>
<reference evidence="1 2" key="1">
    <citation type="journal article" date="2019" name="Int. J. Syst. Evol. Microbiol.">
        <title>The Global Catalogue of Microorganisms (GCM) 10K type strain sequencing project: providing services to taxonomists for standard genome sequencing and annotation.</title>
        <authorList>
            <consortium name="The Broad Institute Genomics Platform"/>
            <consortium name="The Broad Institute Genome Sequencing Center for Infectious Disease"/>
            <person name="Wu L."/>
            <person name="Ma J."/>
        </authorList>
    </citation>
    <scope>NUCLEOTIDE SEQUENCE [LARGE SCALE GENOMIC DNA]</scope>
    <source>
        <strain evidence="1 2">JCM 7356</strain>
    </source>
</reference>
<gene>
    <name evidence="1" type="ORF">GCM10010430_34930</name>
</gene>
<accession>A0ABN3E643</accession>
<sequence>MSAMPATDEPEAVVCRLWQESRSESWPSRLNEAEPAGVDLAALDVRLSGCIHTWLHNRGSFDVRHLHTTRVLLRELEQVLPELTEEDNPRIWQRYHQMAQLISDKSSHSAN</sequence>
<organism evidence="1 2">
    <name type="scientific">Kitasatospora cystarginea</name>
    <dbReference type="NCBI Taxonomy" id="58350"/>
    <lineage>
        <taxon>Bacteria</taxon>
        <taxon>Bacillati</taxon>
        <taxon>Actinomycetota</taxon>
        <taxon>Actinomycetes</taxon>
        <taxon>Kitasatosporales</taxon>
        <taxon>Streptomycetaceae</taxon>
        <taxon>Kitasatospora</taxon>
    </lineage>
</organism>
<evidence type="ECO:0000313" key="2">
    <source>
        <dbReference type="Proteomes" id="UP001500305"/>
    </source>
</evidence>